<name>A0A5N6HCB3_ASPFL</name>
<dbReference type="VEuPathDB" id="FungiDB:AFLA_001438"/>
<reference evidence="1" key="1">
    <citation type="submission" date="2019-04" db="EMBL/GenBank/DDBJ databases">
        <title>Friends and foes A comparative genomics study of 23 Aspergillus species from section Flavi.</title>
        <authorList>
            <consortium name="DOE Joint Genome Institute"/>
            <person name="Kjaerbolling I."/>
            <person name="Vesth T."/>
            <person name="Frisvad J.C."/>
            <person name="Nybo J.L."/>
            <person name="Theobald S."/>
            <person name="Kildgaard S."/>
            <person name="Isbrandt T."/>
            <person name="Kuo A."/>
            <person name="Sato A."/>
            <person name="Lyhne E.K."/>
            <person name="Kogle M.E."/>
            <person name="Wiebenga A."/>
            <person name="Kun R.S."/>
            <person name="Lubbers R.J."/>
            <person name="Makela M.R."/>
            <person name="Barry K."/>
            <person name="Chovatia M."/>
            <person name="Clum A."/>
            <person name="Daum C."/>
            <person name="Haridas S."/>
            <person name="He G."/>
            <person name="LaButti K."/>
            <person name="Lipzen A."/>
            <person name="Mondo S."/>
            <person name="Riley R."/>
            <person name="Salamov A."/>
            <person name="Simmons B.A."/>
            <person name="Magnuson J.K."/>
            <person name="Henrissat B."/>
            <person name="Mortensen U.H."/>
            <person name="Larsen T.O."/>
            <person name="Devries R.P."/>
            <person name="Grigoriev I.V."/>
            <person name="Machida M."/>
            <person name="Baker S.E."/>
            <person name="Andersen M.R."/>
        </authorList>
    </citation>
    <scope>NUCLEOTIDE SEQUENCE [LARGE SCALE GENOMIC DNA]</scope>
    <source>
        <strain evidence="1">CBS 121.62</strain>
    </source>
</reference>
<evidence type="ECO:0000313" key="1">
    <source>
        <dbReference type="EMBL" id="KAB8251905.1"/>
    </source>
</evidence>
<gene>
    <name evidence="1" type="ORF">BDV35DRAFT_274293</name>
</gene>
<proteinExistence type="predicted"/>
<dbReference type="AlphaFoldDB" id="A0A5N6HCB3"/>
<sequence length="110" mass="12047">MGTSGNRIAIVPADRPEELALPILTTLSYGNSFRDAIVISLDRIVLLEGMGMRGHQGSIRIQNDSGKCNALGKACDPWKLEPERSALQQAANQLMFYEFPTLGQRLSDSL</sequence>
<protein>
    <submittedName>
        <fullName evidence="1">Uncharacterized protein</fullName>
    </submittedName>
</protein>
<accession>A0A5N6HCB3</accession>
<organism evidence="1">
    <name type="scientific">Aspergillus flavus</name>
    <dbReference type="NCBI Taxonomy" id="5059"/>
    <lineage>
        <taxon>Eukaryota</taxon>
        <taxon>Fungi</taxon>
        <taxon>Dikarya</taxon>
        <taxon>Ascomycota</taxon>
        <taxon>Pezizomycotina</taxon>
        <taxon>Eurotiomycetes</taxon>
        <taxon>Eurotiomycetidae</taxon>
        <taxon>Eurotiales</taxon>
        <taxon>Aspergillaceae</taxon>
        <taxon>Aspergillus</taxon>
        <taxon>Aspergillus subgen. Circumdati</taxon>
    </lineage>
</organism>
<dbReference type="EMBL" id="ML734557">
    <property type="protein sequence ID" value="KAB8251905.1"/>
    <property type="molecule type" value="Genomic_DNA"/>
</dbReference>
<dbReference type="Proteomes" id="UP000325434">
    <property type="component" value="Unassembled WGS sequence"/>
</dbReference>